<dbReference type="OrthoDB" id="7690434at2759"/>
<dbReference type="EMBL" id="CAJPEX010000089">
    <property type="protein sequence ID" value="CAG0913218.1"/>
    <property type="molecule type" value="Genomic_DNA"/>
</dbReference>
<evidence type="ECO:0000313" key="4">
    <source>
        <dbReference type="Proteomes" id="UP000678499"/>
    </source>
</evidence>
<dbReference type="AlphaFoldDB" id="A0A7R9BDB4"/>
<gene>
    <name evidence="3" type="ORF">NMOB1V02_LOCUS970</name>
</gene>
<dbReference type="InterPro" id="IPR038196">
    <property type="entry name" value="Med25_PTOV_sf"/>
</dbReference>
<dbReference type="InterPro" id="IPR021394">
    <property type="entry name" value="Med25_PTOV"/>
</dbReference>
<evidence type="ECO:0000313" key="3">
    <source>
        <dbReference type="EMBL" id="CAD7273066.1"/>
    </source>
</evidence>
<feature type="region of interest" description="Disordered" evidence="1">
    <location>
        <begin position="1"/>
        <end position="27"/>
    </location>
</feature>
<reference evidence="3" key="1">
    <citation type="submission" date="2020-11" db="EMBL/GenBank/DDBJ databases">
        <authorList>
            <person name="Tran Van P."/>
        </authorList>
    </citation>
    <scope>NUCLEOTIDE SEQUENCE</scope>
</reference>
<evidence type="ECO:0000259" key="2">
    <source>
        <dbReference type="Pfam" id="PF11232"/>
    </source>
</evidence>
<protein>
    <recommendedName>
        <fullName evidence="2">Mediator complex subunit Med25 PTOV domain-containing protein</fullName>
    </recommendedName>
</protein>
<dbReference type="GO" id="GO:0005667">
    <property type="term" value="C:transcription regulator complex"/>
    <property type="evidence" value="ECO:0007669"/>
    <property type="project" value="TreeGrafter"/>
</dbReference>
<evidence type="ECO:0000256" key="1">
    <source>
        <dbReference type="SAM" id="MobiDB-lite"/>
    </source>
</evidence>
<dbReference type="Pfam" id="PF11232">
    <property type="entry name" value="Med25"/>
    <property type="match status" value="1"/>
</dbReference>
<dbReference type="GO" id="GO:0045944">
    <property type="term" value="P:positive regulation of transcription by RNA polymerase II"/>
    <property type="evidence" value="ECO:0007669"/>
    <property type="project" value="TreeGrafter"/>
</dbReference>
<name>A0A7R9BDB4_9CRUS</name>
<feature type="domain" description="Mediator complex subunit Med25 PTOV" evidence="2">
    <location>
        <begin position="188"/>
        <end position="352"/>
    </location>
</feature>
<sequence length="409" mass="45629">MQMQQKQHQMQQQMQRQQMQQQQHMMGDVKQDSLMSCNTISNSDQIQVSSNMSLNGQMGQFSPPGLDGKTNLNSMNANTGNMNDMRVQQMVDQNQLQPQRSRQSDGWPPTVVSATQSSPLLTQQLNQPPTTSQPFLGNQSVRGMMPQNNVNVSSSGATGLSGLATSMPNAQGQLRPGPIGGGGNSNQTRKFIWDGRLEWLEKNRNPNDNRTSRTLRCQVSCALSDRLDVAELNFDYDRAIVSFYRNAEHWPEKLIMQLIPKQLVGTLGTQFFKESVSVLFHPEPCAALEALSKVMAQGLAGCVHFQTPPTSQCEIKVLMLLLSEERGAYVGFIPNDQTGFVERIRHVIKQQRISQAKRTASFPQNQGQQMQQDGQRQSQLQAQLQGIIGNIHGNAVNQDDELFEIFGKL</sequence>
<dbReference type="Proteomes" id="UP000678499">
    <property type="component" value="Unassembled WGS sequence"/>
</dbReference>
<feature type="compositionally biased region" description="Low complexity" evidence="1">
    <location>
        <begin position="364"/>
        <end position="376"/>
    </location>
</feature>
<feature type="compositionally biased region" description="Polar residues" evidence="1">
    <location>
        <begin position="112"/>
        <end position="149"/>
    </location>
</feature>
<dbReference type="GO" id="GO:0016592">
    <property type="term" value="C:mediator complex"/>
    <property type="evidence" value="ECO:0007669"/>
    <property type="project" value="TreeGrafter"/>
</dbReference>
<dbReference type="PANTHER" id="PTHR12433">
    <property type="entry name" value="MEDIATOR OF RNA POLYMERASE II TRANSCRIPTION SUBUNIT 25"/>
    <property type="match status" value="1"/>
</dbReference>
<feature type="region of interest" description="Disordered" evidence="1">
    <location>
        <begin position="93"/>
        <end position="149"/>
    </location>
</feature>
<dbReference type="Gene3D" id="2.40.290.30">
    <property type="entry name" value="Mediator complex subunit 25, ACID domain"/>
    <property type="match status" value="1"/>
</dbReference>
<dbReference type="PANTHER" id="PTHR12433:SF11">
    <property type="entry name" value="MEDIATOR OF RNA POLYMERASE II TRANSCRIPTION SUBUNIT 25"/>
    <property type="match status" value="1"/>
</dbReference>
<accession>A0A7R9BDB4</accession>
<keyword evidence="4" id="KW-1185">Reference proteome</keyword>
<proteinExistence type="predicted"/>
<organism evidence="3">
    <name type="scientific">Notodromas monacha</name>
    <dbReference type="NCBI Taxonomy" id="399045"/>
    <lineage>
        <taxon>Eukaryota</taxon>
        <taxon>Metazoa</taxon>
        <taxon>Ecdysozoa</taxon>
        <taxon>Arthropoda</taxon>
        <taxon>Crustacea</taxon>
        <taxon>Oligostraca</taxon>
        <taxon>Ostracoda</taxon>
        <taxon>Podocopa</taxon>
        <taxon>Podocopida</taxon>
        <taxon>Cypridocopina</taxon>
        <taxon>Cypridoidea</taxon>
        <taxon>Cyprididae</taxon>
        <taxon>Notodromas</taxon>
    </lineage>
</organism>
<feature type="compositionally biased region" description="Low complexity" evidence="1">
    <location>
        <begin position="1"/>
        <end position="26"/>
    </location>
</feature>
<feature type="region of interest" description="Disordered" evidence="1">
    <location>
        <begin position="355"/>
        <end position="376"/>
    </location>
</feature>
<dbReference type="EMBL" id="OA882126">
    <property type="protein sequence ID" value="CAD7273066.1"/>
    <property type="molecule type" value="Genomic_DNA"/>
</dbReference>